<accession>C3K9L6</accession>
<dbReference type="EMBL" id="OV986001">
    <property type="protein sequence ID" value="CAI2796839.1"/>
    <property type="molecule type" value="Genomic_DNA"/>
</dbReference>
<reference evidence="2" key="2">
    <citation type="submission" date="2023-10" db="EMBL/GenBank/DDBJ databases">
        <authorList>
            <person name="Fortmann-Grote C."/>
        </authorList>
    </citation>
    <scope>NUCLEOTIDE SEQUENCE</scope>
    <source>
        <strain evidence="2">SBW25</strain>
    </source>
</reference>
<dbReference type="KEGG" id="pfs:PFLU_2608"/>
<protein>
    <recommendedName>
        <fullName evidence="4">Lipoprotein</fullName>
    </recommendedName>
</protein>
<dbReference type="Pfam" id="PF12779">
    <property type="entry name" value="WXXGXW"/>
    <property type="match status" value="2"/>
</dbReference>
<sequence length="109" mass="12734">MHEGVAMRPLAKLRFALLAPLALAACISTPVFAQTEIIIRQAPPPARVEAIPVERPGYAWDRGHWRWEGRGYAWVPGHWQPVMRNARWEPGHWEAHGPNWYWREGHWIR</sequence>
<dbReference type="eggNOG" id="ENOG5033IE5">
    <property type="taxonomic scope" value="Bacteria"/>
</dbReference>
<reference evidence="3" key="1">
    <citation type="journal article" date="2009" name="Genome Biol.">
        <title>Genomic and genetic analyses of diversity and plant interactions of Pseudomonas fluorescens.</title>
        <authorList>
            <person name="Silby M.W."/>
            <person name="Cerdeno-Tarraga A.M."/>
            <person name="Vernikos G.S."/>
            <person name="Giddens S.R."/>
            <person name="Jackson R.W."/>
            <person name="Preston G.M."/>
            <person name="Zhang X.X."/>
            <person name="Moon C.D."/>
            <person name="Gehrig S.M."/>
            <person name="Godfrey S.A."/>
            <person name="Knight C.G."/>
            <person name="Malone J.G."/>
            <person name="Robinson Z."/>
            <person name="Spiers A.J."/>
            <person name="Harris S."/>
            <person name="Challis G.L."/>
            <person name="Yaxley A.M."/>
            <person name="Harris D."/>
            <person name="Seeger K."/>
            <person name="Murphy L."/>
            <person name="Rutter S."/>
            <person name="Squares R."/>
            <person name="Quail M.A."/>
            <person name="Saunders E."/>
            <person name="Mavromatis K."/>
            <person name="Brettin T.S."/>
            <person name="Bentley S.D."/>
            <person name="Hothersall J."/>
            <person name="Stephens E."/>
            <person name="Thomas C.M."/>
            <person name="Parkhill J."/>
            <person name="Levy S.B."/>
            <person name="Rainey P.B."/>
            <person name="Thomson N.R."/>
        </authorList>
    </citation>
    <scope>NUCLEOTIDE SEQUENCE [LARGE SCALE GENOMIC DNA]</scope>
    <source>
        <strain evidence="3">SBW25</strain>
    </source>
</reference>
<evidence type="ECO:0008006" key="4">
    <source>
        <dbReference type="Google" id="ProtNLM"/>
    </source>
</evidence>
<name>C3K9L6_PSEFS</name>
<gene>
    <name evidence="3" type="ordered locus">PFLU_2608</name>
</gene>
<dbReference type="AlphaFoldDB" id="C3K9L6"/>
<dbReference type="Proteomes" id="UP001152918">
    <property type="component" value="Chromosome"/>
</dbReference>
<proteinExistence type="predicted"/>
<evidence type="ECO:0000256" key="1">
    <source>
        <dbReference type="SAM" id="SignalP"/>
    </source>
</evidence>
<feature type="signal peptide" evidence="1">
    <location>
        <begin position="1"/>
        <end position="33"/>
    </location>
</feature>
<dbReference type="EMBL" id="AM181176">
    <property type="protein sequence ID" value="CAY48842.1"/>
    <property type="molecule type" value="Genomic_DNA"/>
</dbReference>
<dbReference type="InterPro" id="IPR024447">
    <property type="entry name" value="YXWGXW_rpt"/>
</dbReference>
<keyword evidence="1" id="KW-0732">Signal</keyword>
<dbReference type="HOGENOM" id="CLU_139747_1_0_6"/>
<evidence type="ECO:0000313" key="2">
    <source>
        <dbReference type="EMBL" id="CAI2796839.1"/>
    </source>
</evidence>
<feature type="chain" id="PRO_5041157293" description="Lipoprotein" evidence="1">
    <location>
        <begin position="34"/>
        <end position="109"/>
    </location>
</feature>
<organism evidence="3">
    <name type="scientific">Pseudomonas fluorescens (strain SBW25)</name>
    <dbReference type="NCBI Taxonomy" id="216595"/>
    <lineage>
        <taxon>Bacteria</taxon>
        <taxon>Pseudomonadati</taxon>
        <taxon>Pseudomonadota</taxon>
        <taxon>Gammaproteobacteria</taxon>
        <taxon>Pseudomonadales</taxon>
        <taxon>Pseudomonadaceae</taxon>
        <taxon>Pseudomonas</taxon>
    </lineage>
</organism>
<evidence type="ECO:0000313" key="3">
    <source>
        <dbReference type="EMBL" id="CAY48842.1"/>
    </source>
</evidence>